<dbReference type="RefSeq" id="WP_109836236.1">
    <property type="nucleotide sequence ID" value="NZ_QGKM01000005.1"/>
</dbReference>
<proteinExistence type="predicted"/>
<dbReference type="PROSITE" id="PS51257">
    <property type="entry name" value="PROKAR_LIPOPROTEIN"/>
    <property type="match status" value="1"/>
</dbReference>
<evidence type="ECO:0000313" key="3">
    <source>
        <dbReference type="Proteomes" id="UP000245539"/>
    </source>
</evidence>
<organism evidence="2 3">
    <name type="scientific">Leucothrix pacifica</name>
    <dbReference type="NCBI Taxonomy" id="1247513"/>
    <lineage>
        <taxon>Bacteria</taxon>
        <taxon>Pseudomonadati</taxon>
        <taxon>Pseudomonadota</taxon>
        <taxon>Gammaproteobacteria</taxon>
        <taxon>Thiotrichales</taxon>
        <taxon>Thiotrichaceae</taxon>
        <taxon>Leucothrix</taxon>
    </lineage>
</organism>
<dbReference type="EMBL" id="QGKM01000005">
    <property type="protein sequence ID" value="PWR00182.1"/>
    <property type="molecule type" value="Genomic_DNA"/>
</dbReference>
<evidence type="ECO:0000313" key="2">
    <source>
        <dbReference type="EMBL" id="PWR00182.1"/>
    </source>
</evidence>
<reference evidence="2 3" key="1">
    <citation type="submission" date="2018-05" db="EMBL/GenBank/DDBJ databases">
        <title>Leucothrix arctica sp. nov., isolated from Arctic seawater.</title>
        <authorList>
            <person name="Choi A."/>
            <person name="Baek K."/>
        </authorList>
    </citation>
    <scope>NUCLEOTIDE SEQUENCE [LARGE SCALE GENOMIC DNA]</scope>
    <source>
        <strain evidence="2 3">JCM 18388</strain>
    </source>
</reference>
<comment type="caution">
    <text evidence="2">The sequence shown here is derived from an EMBL/GenBank/DDBJ whole genome shotgun (WGS) entry which is preliminary data.</text>
</comment>
<keyword evidence="1" id="KW-0732">Signal</keyword>
<feature type="signal peptide" evidence="1">
    <location>
        <begin position="1"/>
        <end position="18"/>
    </location>
</feature>
<feature type="chain" id="PRO_5016260540" evidence="1">
    <location>
        <begin position="19"/>
        <end position="143"/>
    </location>
</feature>
<name>A0A317CQ13_9GAMM</name>
<protein>
    <submittedName>
        <fullName evidence="2">Uncharacterized protein</fullName>
    </submittedName>
</protein>
<dbReference type="AlphaFoldDB" id="A0A317CQ13"/>
<sequence length="143" mass="15504">MRYHIVLSTLLAAFLLQACNAGPEATRPSAPTSSANLSAADNHISAEDQKYAKALQALSMRDPQQEAQQALANGERVLLGYYSGRAGLKTPGLSADQQTSQRCKINTVDGLGDVIYGENHLKYRIAMRNFAKAFNTQMLSVCL</sequence>
<keyword evidence="3" id="KW-1185">Reference proteome</keyword>
<evidence type="ECO:0000256" key="1">
    <source>
        <dbReference type="SAM" id="SignalP"/>
    </source>
</evidence>
<dbReference type="Proteomes" id="UP000245539">
    <property type="component" value="Unassembled WGS sequence"/>
</dbReference>
<dbReference type="OrthoDB" id="5625181at2"/>
<accession>A0A317CQ13</accession>
<gene>
    <name evidence="2" type="ORF">DKW60_03320</name>
</gene>